<organism evidence="1 2">
    <name type="scientific">Diphasiastrum complanatum</name>
    <name type="common">Issler's clubmoss</name>
    <name type="synonym">Lycopodium complanatum</name>
    <dbReference type="NCBI Taxonomy" id="34168"/>
    <lineage>
        <taxon>Eukaryota</taxon>
        <taxon>Viridiplantae</taxon>
        <taxon>Streptophyta</taxon>
        <taxon>Embryophyta</taxon>
        <taxon>Tracheophyta</taxon>
        <taxon>Lycopodiopsida</taxon>
        <taxon>Lycopodiales</taxon>
        <taxon>Lycopodiaceae</taxon>
        <taxon>Lycopodioideae</taxon>
        <taxon>Diphasiastrum</taxon>
    </lineage>
</organism>
<protein>
    <submittedName>
        <fullName evidence="1">Uncharacterized protein</fullName>
    </submittedName>
</protein>
<evidence type="ECO:0000313" key="1">
    <source>
        <dbReference type="EMBL" id="KAJ7542357.1"/>
    </source>
</evidence>
<gene>
    <name evidence="1" type="ORF">O6H91_10G102600</name>
</gene>
<name>A0ACC2CKT6_DIPCM</name>
<sequence length="73" mass="8077">MSVPCCVECGTSQNPCRCKFVGPTLALVAFAIVAIIEWPLGALIYPFSRMRGRRMMANPVEVVYPCVKRAIPF</sequence>
<reference evidence="2" key="1">
    <citation type="journal article" date="2024" name="Proc. Natl. Acad. Sci. U.S.A.">
        <title>Extraordinary preservation of gene collinearity over three hundred million years revealed in homosporous lycophytes.</title>
        <authorList>
            <person name="Li C."/>
            <person name="Wickell D."/>
            <person name="Kuo L.Y."/>
            <person name="Chen X."/>
            <person name="Nie B."/>
            <person name="Liao X."/>
            <person name="Peng D."/>
            <person name="Ji J."/>
            <person name="Jenkins J."/>
            <person name="Williams M."/>
            <person name="Shu S."/>
            <person name="Plott C."/>
            <person name="Barry K."/>
            <person name="Rajasekar S."/>
            <person name="Grimwood J."/>
            <person name="Han X."/>
            <person name="Sun S."/>
            <person name="Hou Z."/>
            <person name="He W."/>
            <person name="Dai G."/>
            <person name="Sun C."/>
            <person name="Schmutz J."/>
            <person name="Leebens-Mack J.H."/>
            <person name="Li F.W."/>
            <person name="Wang L."/>
        </authorList>
    </citation>
    <scope>NUCLEOTIDE SEQUENCE [LARGE SCALE GENOMIC DNA]</scope>
    <source>
        <strain evidence="2">cv. PW_Plant_1</strain>
    </source>
</reference>
<comment type="caution">
    <text evidence="1">The sequence shown here is derived from an EMBL/GenBank/DDBJ whole genome shotgun (WGS) entry which is preliminary data.</text>
</comment>
<keyword evidence="2" id="KW-1185">Reference proteome</keyword>
<evidence type="ECO:0000313" key="2">
    <source>
        <dbReference type="Proteomes" id="UP001162992"/>
    </source>
</evidence>
<dbReference type="EMBL" id="CM055101">
    <property type="protein sequence ID" value="KAJ7542357.1"/>
    <property type="molecule type" value="Genomic_DNA"/>
</dbReference>
<accession>A0ACC2CKT6</accession>
<proteinExistence type="predicted"/>
<dbReference type="Proteomes" id="UP001162992">
    <property type="component" value="Chromosome 10"/>
</dbReference>